<organism evidence="1 2">
    <name type="scientific">Mycobacterium angelicum</name>
    <dbReference type="NCBI Taxonomy" id="470074"/>
    <lineage>
        <taxon>Bacteria</taxon>
        <taxon>Bacillati</taxon>
        <taxon>Actinomycetota</taxon>
        <taxon>Actinomycetes</taxon>
        <taxon>Mycobacteriales</taxon>
        <taxon>Mycobacteriaceae</taxon>
        <taxon>Mycobacterium</taxon>
    </lineage>
</organism>
<protein>
    <submittedName>
        <fullName evidence="1">ESX-1 secretion-associated protein</fullName>
    </submittedName>
</protein>
<proteinExistence type="predicted"/>
<evidence type="ECO:0000313" key="2">
    <source>
        <dbReference type="Proteomes" id="UP000192284"/>
    </source>
</evidence>
<dbReference type="OrthoDB" id="4731902at2"/>
<dbReference type="GO" id="GO:0009306">
    <property type="term" value="P:protein secretion"/>
    <property type="evidence" value="ECO:0007669"/>
    <property type="project" value="InterPro"/>
</dbReference>
<dbReference type="Proteomes" id="UP000192284">
    <property type="component" value="Unassembled WGS sequence"/>
</dbReference>
<dbReference type="EMBL" id="MVHE01000085">
    <property type="protein sequence ID" value="ORA11072.1"/>
    <property type="molecule type" value="Genomic_DNA"/>
</dbReference>
<accession>A0A1W9ZBB8</accession>
<reference evidence="1 2" key="1">
    <citation type="submission" date="2017-02" db="EMBL/GenBank/DDBJ databases">
        <title>The new phylogeny of genus Mycobacterium.</title>
        <authorList>
            <person name="Tortoli E."/>
            <person name="Trovato A."/>
            <person name="Cirillo D.M."/>
        </authorList>
    </citation>
    <scope>NUCLEOTIDE SEQUENCE [LARGE SCALE GENOMIC DNA]</scope>
    <source>
        <strain evidence="1 2">DSM 45057</strain>
    </source>
</reference>
<dbReference type="InterPro" id="IPR022536">
    <property type="entry name" value="EspC"/>
</dbReference>
<gene>
    <name evidence="1" type="ORF">BST12_26180</name>
</gene>
<dbReference type="Pfam" id="PF10824">
    <property type="entry name" value="T7SS_ESX_EspC"/>
    <property type="match status" value="1"/>
</dbReference>
<dbReference type="RefSeq" id="WP_083116121.1">
    <property type="nucleotide sequence ID" value="NZ_JACKTS010000040.1"/>
</dbReference>
<comment type="caution">
    <text evidence="1">The sequence shown here is derived from an EMBL/GenBank/DDBJ whole genome shotgun (WGS) entry which is preliminary data.</text>
</comment>
<dbReference type="AlphaFoldDB" id="A0A1W9ZBB8"/>
<keyword evidence="2" id="KW-1185">Reference proteome</keyword>
<evidence type="ECO:0000313" key="1">
    <source>
        <dbReference type="EMBL" id="ORA11072.1"/>
    </source>
</evidence>
<sequence length="102" mass="10533">MSVLNVVPSFLKVLAGMQNDIVGQLKTATTTPQGITQRVIATHGTFTSKFNDALQQVETNRTNTGVGLQGVTGGLATNLLSAAGAYLNADQGLAGIIDKIFG</sequence>
<name>A0A1W9ZBB8_MYCAN</name>